<dbReference type="PROSITE" id="PS01332">
    <property type="entry name" value="HTH_RRF2_1"/>
    <property type="match status" value="1"/>
</dbReference>
<dbReference type="GO" id="GO:0003700">
    <property type="term" value="F:DNA-binding transcription factor activity"/>
    <property type="evidence" value="ECO:0007669"/>
    <property type="project" value="TreeGrafter"/>
</dbReference>
<dbReference type="AlphaFoldDB" id="A0A2H0W7A3"/>
<comment type="caution">
    <text evidence="1">The sequence shown here is derived from an EMBL/GenBank/DDBJ whole genome shotgun (WGS) entry which is preliminary data.</text>
</comment>
<reference evidence="2" key="1">
    <citation type="submission" date="2017-09" db="EMBL/GenBank/DDBJ databases">
        <title>Depth-based differentiation of microbial function through sediment-hosted aquifers and enrichment of novel symbionts in the deep terrestrial subsurface.</title>
        <authorList>
            <person name="Probst A.J."/>
            <person name="Ladd B."/>
            <person name="Jarett J.K."/>
            <person name="Geller-Mcgrath D.E."/>
            <person name="Sieber C.M.K."/>
            <person name="Emerson J.B."/>
            <person name="Anantharaman K."/>
            <person name="Thomas B.C."/>
            <person name="Malmstrom R."/>
            <person name="Stieglmeier M."/>
            <person name="Klingl A."/>
            <person name="Woyke T."/>
            <person name="Ryan C.M."/>
            <person name="Banfield J.F."/>
        </authorList>
    </citation>
    <scope>NUCLEOTIDE SEQUENCE [LARGE SCALE GENOMIC DNA]</scope>
</reference>
<dbReference type="Proteomes" id="UP000231382">
    <property type="component" value="Unassembled WGS sequence"/>
</dbReference>
<dbReference type="Pfam" id="PF02082">
    <property type="entry name" value="Rrf2"/>
    <property type="match status" value="1"/>
</dbReference>
<dbReference type="Gene3D" id="1.10.10.10">
    <property type="entry name" value="Winged helix-like DNA-binding domain superfamily/Winged helix DNA-binding domain"/>
    <property type="match status" value="1"/>
</dbReference>
<name>A0A2H0W7A3_9BACT</name>
<evidence type="ECO:0000313" key="2">
    <source>
        <dbReference type="Proteomes" id="UP000231382"/>
    </source>
</evidence>
<dbReference type="EMBL" id="PEZW01000006">
    <property type="protein sequence ID" value="PIS07965.1"/>
    <property type="molecule type" value="Genomic_DNA"/>
</dbReference>
<dbReference type="PANTHER" id="PTHR33221">
    <property type="entry name" value="WINGED HELIX-TURN-HELIX TRANSCRIPTIONAL REGULATOR, RRF2 FAMILY"/>
    <property type="match status" value="1"/>
</dbReference>
<protein>
    <submittedName>
        <fullName evidence="1">Transcriptional regulator</fullName>
    </submittedName>
</protein>
<dbReference type="InterPro" id="IPR036390">
    <property type="entry name" value="WH_DNA-bd_sf"/>
</dbReference>
<dbReference type="SUPFAM" id="SSF46785">
    <property type="entry name" value="Winged helix' DNA-binding domain"/>
    <property type="match status" value="1"/>
</dbReference>
<dbReference type="PANTHER" id="PTHR33221:SF9">
    <property type="entry name" value="RRF2 FAMILY PROTEIN"/>
    <property type="match status" value="1"/>
</dbReference>
<dbReference type="PROSITE" id="PS51197">
    <property type="entry name" value="HTH_RRF2_2"/>
    <property type="match status" value="1"/>
</dbReference>
<dbReference type="InterPro" id="IPR036388">
    <property type="entry name" value="WH-like_DNA-bd_sf"/>
</dbReference>
<dbReference type="InterPro" id="IPR030489">
    <property type="entry name" value="TR_Rrf2-type_CS"/>
</dbReference>
<proteinExistence type="predicted"/>
<dbReference type="InterPro" id="IPR000944">
    <property type="entry name" value="Tscrpt_reg_Rrf2"/>
</dbReference>
<sequence length="130" mass="14520">MLIKKETEYAMLGLIELSKSGENFRDAKVLARERSISESLMAKIFQRLASAGIVESRLGPNGGFRLSRDPSEINLLEVLRAVQPANIIKCADGRAPYCPKETCLFRQTVGKIEVFIDEFLTNTTLTEIIN</sequence>
<accession>A0A2H0W7A3</accession>
<dbReference type="NCBIfam" id="TIGR00738">
    <property type="entry name" value="rrf2_super"/>
    <property type="match status" value="1"/>
</dbReference>
<evidence type="ECO:0000313" key="1">
    <source>
        <dbReference type="EMBL" id="PIS07965.1"/>
    </source>
</evidence>
<gene>
    <name evidence="1" type="ORF">COT78_00580</name>
</gene>
<dbReference type="GO" id="GO:0005829">
    <property type="term" value="C:cytosol"/>
    <property type="evidence" value="ECO:0007669"/>
    <property type="project" value="TreeGrafter"/>
</dbReference>
<organism evidence="1 2">
    <name type="scientific">Candidatus Berkelbacteria bacterium CG10_big_fil_rev_8_21_14_0_10_43_13</name>
    <dbReference type="NCBI Taxonomy" id="1974514"/>
    <lineage>
        <taxon>Bacteria</taxon>
        <taxon>Candidatus Berkelbacteria</taxon>
    </lineage>
</organism>